<proteinExistence type="predicted"/>
<evidence type="ECO:0008006" key="4">
    <source>
        <dbReference type="Google" id="ProtNLM"/>
    </source>
</evidence>
<accession>A0A918KTJ4</accession>
<dbReference type="Proteomes" id="UP000626148">
    <property type="component" value="Unassembled WGS sequence"/>
</dbReference>
<reference evidence="2" key="2">
    <citation type="submission" date="2020-09" db="EMBL/GenBank/DDBJ databases">
        <authorList>
            <person name="Sun Q."/>
            <person name="Kim S."/>
        </authorList>
    </citation>
    <scope>NUCLEOTIDE SEQUENCE</scope>
    <source>
        <strain evidence="2">KCTC 22169</strain>
    </source>
</reference>
<evidence type="ECO:0000313" key="3">
    <source>
        <dbReference type="Proteomes" id="UP000626148"/>
    </source>
</evidence>
<organism evidence="2 3">
    <name type="scientific">Saccharospirillum salsuginis</name>
    <dbReference type="NCBI Taxonomy" id="418750"/>
    <lineage>
        <taxon>Bacteria</taxon>
        <taxon>Pseudomonadati</taxon>
        <taxon>Pseudomonadota</taxon>
        <taxon>Gammaproteobacteria</taxon>
        <taxon>Oceanospirillales</taxon>
        <taxon>Saccharospirillaceae</taxon>
        <taxon>Saccharospirillum</taxon>
    </lineage>
</organism>
<protein>
    <recommendedName>
        <fullName evidence="4">Outer membrane protein beta-barrel domain-containing protein</fullName>
    </recommendedName>
</protein>
<dbReference type="RefSeq" id="WP_189613837.1">
    <property type="nucleotide sequence ID" value="NZ_BMXR01000026.1"/>
</dbReference>
<feature type="signal peptide" evidence="1">
    <location>
        <begin position="1"/>
        <end position="29"/>
    </location>
</feature>
<gene>
    <name evidence="2" type="ORF">GCM10007392_49000</name>
</gene>
<evidence type="ECO:0000256" key="1">
    <source>
        <dbReference type="SAM" id="SignalP"/>
    </source>
</evidence>
<dbReference type="EMBL" id="BMXR01000026">
    <property type="protein sequence ID" value="GGX76243.1"/>
    <property type="molecule type" value="Genomic_DNA"/>
</dbReference>
<keyword evidence="3" id="KW-1185">Reference proteome</keyword>
<sequence length="200" mass="20418">MSVPVHSKRFTPLIAMLATLTLASVPALAKDALIDMDNARSGGFGGPVVKYGDINGDSAAMIGGEGAGTFTSGDHSLLIGGAGFGLVNELDWDTDQKLEMGYGGLMLGYTHKPDSVVHVESKLLLGAGGVSIIDTAGTDDDSGSFMVTELTISGEVNVTDFLEIGLGGAYRLTSEPGIDGLSASDISGASIVVSFQFGQI</sequence>
<evidence type="ECO:0000313" key="2">
    <source>
        <dbReference type="EMBL" id="GGX76243.1"/>
    </source>
</evidence>
<comment type="caution">
    <text evidence="2">The sequence shown here is derived from an EMBL/GenBank/DDBJ whole genome shotgun (WGS) entry which is preliminary data.</text>
</comment>
<feature type="chain" id="PRO_5037495095" description="Outer membrane protein beta-barrel domain-containing protein" evidence="1">
    <location>
        <begin position="30"/>
        <end position="200"/>
    </location>
</feature>
<keyword evidence="1" id="KW-0732">Signal</keyword>
<name>A0A918KTJ4_9GAMM</name>
<reference evidence="2" key="1">
    <citation type="journal article" date="2014" name="Int. J. Syst. Evol. Microbiol.">
        <title>Complete genome sequence of Corynebacterium casei LMG S-19264T (=DSM 44701T), isolated from a smear-ripened cheese.</title>
        <authorList>
            <consortium name="US DOE Joint Genome Institute (JGI-PGF)"/>
            <person name="Walter F."/>
            <person name="Albersmeier A."/>
            <person name="Kalinowski J."/>
            <person name="Ruckert C."/>
        </authorList>
    </citation>
    <scope>NUCLEOTIDE SEQUENCE</scope>
    <source>
        <strain evidence="2">KCTC 22169</strain>
    </source>
</reference>
<dbReference type="AlphaFoldDB" id="A0A918KTJ4"/>